<name>W2SBU1_CYPE1</name>
<evidence type="ECO:0000256" key="4">
    <source>
        <dbReference type="ARBA" id="ARBA00023163"/>
    </source>
</evidence>
<evidence type="ECO:0000313" key="8">
    <source>
        <dbReference type="EMBL" id="ETN46206.1"/>
    </source>
</evidence>
<keyword evidence="2" id="KW-0805">Transcription regulation</keyword>
<evidence type="ECO:0000256" key="2">
    <source>
        <dbReference type="ARBA" id="ARBA00023015"/>
    </source>
</evidence>
<feature type="compositionally biased region" description="Polar residues" evidence="6">
    <location>
        <begin position="769"/>
        <end position="780"/>
    </location>
</feature>
<feature type="region of interest" description="Disordered" evidence="6">
    <location>
        <begin position="214"/>
        <end position="249"/>
    </location>
</feature>
<dbReference type="PANTHER" id="PTHR47424:SF5">
    <property type="entry name" value="ZN(II)2CYS6 TRANSCRIPTION FACTOR (EUROFUNG)"/>
    <property type="match status" value="1"/>
</dbReference>
<feature type="domain" description="Zn(2)-C6 fungal-type" evidence="7">
    <location>
        <begin position="33"/>
        <end position="64"/>
    </location>
</feature>
<dbReference type="SMART" id="SM00906">
    <property type="entry name" value="Fungal_trans"/>
    <property type="match status" value="1"/>
</dbReference>
<feature type="region of interest" description="Disordered" evidence="6">
    <location>
        <begin position="503"/>
        <end position="527"/>
    </location>
</feature>
<feature type="compositionally biased region" description="Low complexity" evidence="6">
    <location>
        <begin position="701"/>
        <end position="710"/>
    </location>
</feature>
<feature type="region of interest" description="Disordered" evidence="6">
    <location>
        <begin position="1"/>
        <end position="29"/>
    </location>
</feature>
<feature type="compositionally biased region" description="Low complexity" evidence="6">
    <location>
        <begin position="783"/>
        <end position="793"/>
    </location>
</feature>
<dbReference type="InterPro" id="IPR001138">
    <property type="entry name" value="Zn2Cys6_DnaBD"/>
</dbReference>
<feature type="compositionally biased region" description="Polar residues" evidence="6">
    <location>
        <begin position="902"/>
        <end position="911"/>
    </location>
</feature>
<feature type="region of interest" description="Disordered" evidence="6">
    <location>
        <begin position="118"/>
        <end position="165"/>
    </location>
</feature>
<feature type="compositionally biased region" description="Polar residues" evidence="6">
    <location>
        <begin position="1"/>
        <end position="23"/>
    </location>
</feature>
<dbReference type="RefSeq" id="XP_008710918.1">
    <property type="nucleotide sequence ID" value="XM_008712696.1"/>
</dbReference>
<dbReference type="Gene3D" id="4.10.240.10">
    <property type="entry name" value="Zn(2)-C6 fungal-type DNA-binding domain"/>
    <property type="match status" value="1"/>
</dbReference>
<dbReference type="GeneID" id="19967729"/>
<accession>W2SBU1</accession>
<dbReference type="GO" id="GO:0000981">
    <property type="term" value="F:DNA-binding transcription factor activity, RNA polymerase II-specific"/>
    <property type="evidence" value="ECO:0007669"/>
    <property type="project" value="InterPro"/>
</dbReference>
<keyword evidence="1" id="KW-0479">Metal-binding</keyword>
<dbReference type="GO" id="GO:0006351">
    <property type="term" value="P:DNA-templated transcription"/>
    <property type="evidence" value="ECO:0007669"/>
    <property type="project" value="InterPro"/>
</dbReference>
<gene>
    <name evidence="8" type="ORF">HMPREF1541_00390</name>
</gene>
<dbReference type="Pfam" id="PF04082">
    <property type="entry name" value="Fungal_trans"/>
    <property type="match status" value="1"/>
</dbReference>
<dbReference type="InterPro" id="IPR036864">
    <property type="entry name" value="Zn2-C6_fun-type_DNA-bd_sf"/>
</dbReference>
<dbReference type="HOGENOM" id="CLU_008599_1_1_1"/>
<keyword evidence="3" id="KW-0238">DNA-binding</keyword>
<evidence type="ECO:0000256" key="3">
    <source>
        <dbReference type="ARBA" id="ARBA00023125"/>
    </source>
</evidence>
<dbReference type="OrthoDB" id="3362851at2759"/>
<dbReference type="Proteomes" id="UP000030752">
    <property type="component" value="Unassembled WGS sequence"/>
</dbReference>
<proteinExistence type="predicted"/>
<dbReference type="PROSITE" id="PS00463">
    <property type="entry name" value="ZN2_CY6_FUNGAL_1"/>
    <property type="match status" value="1"/>
</dbReference>
<dbReference type="GO" id="GO:0000435">
    <property type="term" value="P:positive regulation of transcription from RNA polymerase II promoter by galactose"/>
    <property type="evidence" value="ECO:0007669"/>
    <property type="project" value="TreeGrafter"/>
</dbReference>
<feature type="compositionally biased region" description="Polar residues" evidence="6">
    <location>
        <begin position="723"/>
        <end position="732"/>
    </location>
</feature>
<feature type="compositionally biased region" description="Polar residues" evidence="6">
    <location>
        <begin position="517"/>
        <end position="527"/>
    </location>
</feature>
<feature type="compositionally biased region" description="Low complexity" evidence="6">
    <location>
        <begin position="222"/>
        <end position="242"/>
    </location>
</feature>
<dbReference type="EMBL" id="KB822711">
    <property type="protein sequence ID" value="ETN46206.1"/>
    <property type="molecule type" value="Genomic_DNA"/>
</dbReference>
<evidence type="ECO:0000259" key="7">
    <source>
        <dbReference type="PROSITE" id="PS50048"/>
    </source>
</evidence>
<dbReference type="InterPro" id="IPR051127">
    <property type="entry name" value="Fungal_SecMet_Regulators"/>
</dbReference>
<protein>
    <recommendedName>
        <fullName evidence="7">Zn(2)-C6 fungal-type domain-containing protein</fullName>
    </recommendedName>
</protein>
<dbReference type="VEuPathDB" id="FungiDB:HMPREF1541_00390"/>
<organism evidence="8 9">
    <name type="scientific">Cyphellophora europaea (strain CBS 101466)</name>
    <name type="common">Phialophora europaea</name>
    <dbReference type="NCBI Taxonomy" id="1220924"/>
    <lineage>
        <taxon>Eukaryota</taxon>
        <taxon>Fungi</taxon>
        <taxon>Dikarya</taxon>
        <taxon>Ascomycota</taxon>
        <taxon>Pezizomycotina</taxon>
        <taxon>Eurotiomycetes</taxon>
        <taxon>Chaetothyriomycetidae</taxon>
        <taxon>Chaetothyriales</taxon>
        <taxon>Cyphellophoraceae</taxon>
        <taxon>Cyphellophora</taxon>
    </lineage>
</organism>
<dbReference type="eggNOG" id="ENOG502SHZM">
    <property type="taxonomic scope" value="Eukaryota"/>
</dbReference>
<dbReference type="PROSITE" id="PS50048">
    <property type="entry name" value="ZN2_CY6_FUNGAL_2"/>
    <property type="match status" value="1"/>
</dbReference>
<dbReference type="GO" id="GO:0005634">
    <property type="term" value="C:nucleus"/>
    <property type="evidence" value="ECO:0007669"/>
    <property type="project" value="TreeGrafter"/>
</dbReference>
<dbReference type="AlphaFoldDB" id="W2SBU1"/>
<evidence type="ECO:0000313" key="9">
    <source>
        <dbReference type="Proteomes" id="UP000030752"/>
    </source>
</evidence>
<dbReference type="CDD" id="cd12148">
    <property type="entry name" value="fungal_TF_MHR"/>
    <property type="match status" value="1"/>
</dbReference>
<dbReference type="GO" id="GO:0000978">
    <property type="term" value="F:RNA polymerase II cis-regulatory region sequence-specific DNA binding"/>
    <property type="evidence" value="ECO:0007669"/>
    <property type="project" value="TreeGrafter"/>
</dbReference>
<dbReference type="InterPro" id="IPR007219">
    <property type="entry name" value="XnlR_reg_dom"/>
</dbReference>
<evidence type="ECO:0000256" key="5">
    <source>
        <dbReference type="ARBA" id="ARBA00023242"/>
    </source>
</evidence>
<evidence type="ECO:0000256" key="6">
    <source>
        <dbReference type="SAM" id="MobiDB-lite"/>
    </source>
</evidence>
<dbReference type="PANTHER" id="PTHR47424">
    <property type="entry name" value="REGULATORY PROTEIN GAL4"/>
    <property type="match status" value="1"/>
</dbReference>
<dbReference type="SMART" id="SM00066">
    <property type="entry name" value="GAL4"/>
    <property type="match status" value="1"/>
</dbReference>
<dbReference type="InParanoid" id="W2SBU1"/>
<feature type="region of interest" description="Disordered" evidence="6">
    <location>
        <begin position="695"/>
        <end position="805"/>
    </location>
</feature>
<keyword evidence="4" id="KW-0804">Transcription</keyword>
<dbReference type="SUPFAM" id="SSF57701">
    <property type="entry name" value="Zn2/Cys6 DNA-binding domain"/>
    <property type="match status" value="1"/>
</dbReference>
<keyword evidence="9" id="KW-1185">Reference proteome</keyword>
<dbReference type="GO" id="GO:0008270">
    <property type="term" value="F:zinc ion binding"/>
    <property type="evidence" value="ECO:0007669"/>
    <property type="project" value="InterPro"/>
</dbReference>
<keyword evidence="5" id="KW-0539">Nucleus</keyword>
<sequence length="926" mass="101833">MFHTFETAQFNSPSQQEANTSSAAKRRTSTVRACEPCRKRKIRCNGEHPCETCQWYRKASSCHYTEPRQRQVPSRRSVEKISQTLQEYRAILQKLFPNVHPESLAALSRDKLIDIMSKSNPYQTPSPLSPGQDDKLSIHPDAGSLEQFQPLPEEPQDGFSRPCSQRTFTGISDHVNALSLTSKESSSYLGISSVMAALRVILWLDPDTQSFINGTAENNTFHDPPSSPHSIPEHPSSTTPTDSPKPSPQDEPLLISAYFTYIHPSTPLIDEATFRDMYATCIRSDSRWRLLVNTVLAIGAVASSTSASSTTHAYYFALARTHLTIDTLNSAHIETLQALALLSGIYLHYVSEPDLAHALMGATLRMATMLGLHRDFSEGLGPAKTAVQNISKASSRIEMRRRIWWSTFMLDAWASSTLGRPSMGRMSHAVTAKHPQEAIGSSELHLQLLRENVRLALISTRMEDSLAVSPLMDEIERQSLDNALVDWYQSSLVQRSSSGLQRLPDGINYSPHHDTTQQHNTPSSPGIAMTQNVMRWRYQLKRTILHRPALLWWAMRSRKFSTSALSSQKRAAIDLCRAVTAELTADIISTWQGPHLPACTMSAWHASAILYQAVMVPLLSLFSDVGDAAVLQESQSLVESSVAALREMSVWCRTAKRSLEVVSRLYEASRRHSPAQALSSHDERQELQEYEHDMLGSDPYAGSSASASVSGGMGSGDLGTPATLPSTVSTSSRGHHQRPTFIDLPTVSTTLDHPHSSQPRHHSHTTHPLLTQSHIPQPRSQPHKGQPQGHQGPAPAPFLTTPSSGSADMFMDTMLDSLNWSQGWSNNEYPFETPRLGGGWDYAAMNGWVGGVGGGGLLDDADGQRRVHGHSHAHGQMEVGSFGQGGLQQQDLAGNFGPGQRGSVSTGSASVGDNDEFRQAQHGFYH</sequence>
<feature type="region of interest" description="Disordered" evidence="6">
    <location>
        <begin position="861"/>
        <end position="926"/>
    </location>
</feature>
<reference evidence="8 9" key="1">
    <citation type="submission" date="2013-03" db="EMBL/GenBank/DDBJ databases">
        <title>The Genome Sequence of Phialophora europaea CBS 101466.</title>
        <authorList>
            <consortium name="The Broad Institute Genomics Platform"/>
            <person name="Cuomo C."/>
            <person name="de Hoog S."/>
            <person name="Gorbushina A."/>
            <person name="Walker B."/>
            <person name="Young S.K."/>
            <person name="Zeng Q."/>
            <person name="Gargeya S."/>
            <person name="Fitzgerald M."/>
            <person name="Haas B."/>
            <person name="Abouelleil A."/>
            <person name="Allen A.W."/>
            <person name="Alvarado L."/>
            <person name="Arachchi H.M."/>
            <person name="Berlin A.M."/>
            <person name="Chapman S.B."/>
            <person name="Gainer-Dewar J."/>
            <person name="Goldberg J."/>
            <person name="Griggs A."/>
            <person name="Gujja S."/>
            <person name="Hansen M."/>
            <person name="Howarth C."/>
            <person name="Imamovic A."/>
            <person name="Ireland A."/>
            <person name="Larimer J."/>
            <person name="McCowan C."/>
            <person name="Murphy C."/>
            <person name="Pearson M."/>
            <person name="Poon T.W."/>
            <person name="Priest M."/>
            <person name="Roberts A."/>
            <person name="Saif S."/>
            <person name="Shea T."/>
            <person name="Sisk P."/>
            <person name="Sykes S."/>
            <person name="Wortman J."/>
            <person name="Nusbaum C."/>
            <person name="Birren B."/>
        </authorList>
    </citation>
    <scope>NUCLEOTIDE SEQUENCE [LARGE SCALE GENOMIC DNA]</scope>
    <source>
        <strain evidence="8 9">CBS 101466</strain>
    </source>
</reference>
<evidence type="ECO:0000256" key="1">
    <source>
        <dbReference type="ARBA" id="ARBA00022723"/>
    </source>
</evidence>
<dbReference type="Pfam" id="PF00172">
    <property type="entry name" value="Zn_clus"/>
    <property type="match status" value="1"/>
</dbReference>
<dbReference type="CDD" id="cd00067">
    <property type="entry name" value="GAL4"/>
    <property type="match status" value="1"/>
</dbReference>